<dbReference type="PANTHER" id="PTHR12697">
    <property type="entry name" value="PBS LYASE HEAT-LIKE PROTEIN"/>
    <property type="match status" value="1"/>
</dbReference>
<dbReference type="Pfam" id="PF05729">
    <property type="entry name" value="NACHT"/>
    <property type="match status" value="1"/>
</dbReference>
<keyword evidence="2" id="KW-0042">Antenna complex</keyword>
<evidence type="ECO:0000256" key="2">
    <source>
        <dbReference type="ARBA" id="ARBA00022549"/>
    </source>
</evidence>
<reference evidence="7 8" key="1">
    <citation type="submission" date="2018-06" db="EMBL/GenBank/DDBJ databases">
        <title>Comparative genomics of Brasilonema spp. strains.</title>
        <authorList>
            <person name="Alvarenga D.O."/>
            <person name="Fiore M.F."/>
            <person name="Varani A.M."/>
        </authorList>
    </citation>
    <scope>NUCLEOTIDE SEQUENCE [LARGE SCALE GENOMIC DNA]</scope>
    <source>
        <strain evidence="7 8">UFV-OR1</strain>
    </source>
</reference>
<dbReference type="Pfam" id="PF13646">
    <property type="entry name" value="HEAT_2"/>
    <property type="match status" value="1"/>
</dbReference>
<dbReference type="InterPro" id="IPR016024">
    <property type="entry name" value="ARM-type_fold"/>
</dbReference>
<proteinExistence type="inferred from homology"/>
<accession>A0ABX1MBA2</accession>
<dbReference type="SMART" id="SM00567">
    <property type="entry name" value="EZ_HEAT"/>
    <property type="match status" value="6"/>
</dbReference>
<organism evidence="7 8">
    <name type="scientific">Brasilonema octagenarum UFV-OR1</name>
    <dbReference type="NCBI Taxonomy" id="417115"/>
    <lineage>
        <taxon>Bacteria</taxon>
        <taxon>Bacillati</taxon>
        <taxon>Cyanobacteriota</taxon>
        <taxon>Cyanophyceae</taxon>
        <taxon>Nostocales</taxon>
        <taxon>Scytonemataceae</taxon>
        <taxon>Brasilonema</taxon>
        <taxon>Octagenarum group</taxon>
    </lineage>
</organism>
<comment type="function">
    <text evidence="5">Catalyzes the hydroxylation of the N(6)-(4-aminobutyl)-L-lysine intermediate produced by deoxyhypusine synthase/DHPS on a critical lysine of the eukaryotic translation initiation factor 5A/eIF-5A. This is the second step of the post-translational modification of that lysine into an unusual amino acid residue named hypusine. Hypusination is unique to mature eIF-5A factor and is essential for its function.</text>
</comment>
<dbReference type="PANTHER" id="PTHR12697:SF5">
    <property type="entry name" value="DEOXYHYPUSINE HYDROXYLASE"/>
    <property type="match status" value="1"/>
</dbReference>
<dbReference type="InterPro" id="IPR027417">
    <property type="entry name" value="P-loop_NTPase"/>
</dbReference>
<comment type="caution">
    <text evidence="7">The sequence shown here is derived from an EMBL/GenBank/DDBJ whole genome shotgun (WGS) entry which is preliminary data.</text>
</comment>
<dbReference type="Gene3D" id="3.40.50.300">
    <property type="entry name" value="P-loop containing nucleotide triphosphate hydrolases"/>
    <property type="match status" value="1"/>
</dbReference>
<evidence type="ECO:0000256" key="5">
    <source>
        <dbReference type="ARBA" id="ARBA00045876"/>
    </source>
</evidence>
<comment type="similarity">
    <text evidence="1">Belongs to the CpcE/RpcE/PecE family.</text>
</comment>
<dbReference type="InterPro" id="IPR021133">
    <property type="entry name" value="HEAT_type_2"/>
</dbReference>
<protein>
    <recommendedName>
        <fullName evidence="6">NACHT domain-containing protein</fullName>
    </recommendedName>
</protein>
<dbReference type="InterPro" id="IPR007111">
    <property type="entry name" value="NACHT_NTPase"/>
</dbReference>
<dbReference type="InterPro" id="IPR011989">
    <property type="entry name" value="ARM-like"/>
</dbReference>
<dbReference type="Proteomes" id="UP000762253">
    <property type="component" value="Unassembled WGS sequence"/>
</dbReference>
<evidence type="ECO:0000313" key="7">
    <source>
        <dbReference type="EMBL" id="NMF65050.1"/>
    </source>
</evidence>
<dbReference type="Gene3D" id="1.25.10.10">
    <property type="entry name" value="Leucine-rich Repeat Variant"/>
    <property type="match status" value="2"/>
</dbReference>
<feature type="domain" description="NACHT" evidence="6">
    <location>
        <begin position="83"/>
        <end position="248"/>
    </location>
</feature>
<keyword evidence="3" id="KW-0605">Phycobilisome</keyword>
<sequence length="931" mass="106331">MSADFQKYLQSVCNAYHYWWSLYTITDVEGSKPVQPKSVASPFDFGLMVQTVQPQQQEKRETPEKTERLPVQEGLRKYSETHVLLVGRPGSGKSTALARLLLEEAENSVIASEAKRNVRQACPKDSAISPTTATPILVELRQYNTSVLELIQNFLLRHDPNLTFDSETLKTWLRQGQFLLLLDGLNELPNEDARRDLKTFRQNYPNTPMIFTTRDLGVGGDLGIEKKLEMQRLTKGQMQQFVRAYLPEQGEEMLRRLGGRLREFGQTPLLLFMLCELFRTTGNVPPNLGLVFRCFAQSYDGKIKDDVPVSGESRRWWQELLQHLAFAMMQAETPTELRVTIERREAEAIFTKFLEGKVDYPASRAKEWLEDLLKHHLIQVASNNQIEFRHQLLQEYYAAECLLQQLPNISDEKLKRDYLNYLKWTEPLALMLALVDKEAQAVRVVQLALNVDLMLGARLAGEVKEEFQEKTVGLVLGLEVNQRLKIELLGMTRSEQARSPLQQARDNRDYDNVYSLAEALSCIGDDQLMSELLEWEDKHTAEWNQAKFYEDYNNHILCERIASELENIESSDVVVLNLVKLLNDKNLINKKGSDQYLKPRNYQAQAVLGEELFNQTISFLLKALKHEDFRIRYHAALALGNIGSDAEACALFKIVEDENYFVRSGVVEALGRFRSYTVITPLIKALNDEKAFVRSRAAEAVSKFRDDKVINALIQASKDEKFFVRSNVVKALGKMHCKQVLEHLIKALNDENSDVRQSAVIALGELAEVNHSNQLITDALISALNDEESSICSSAIDVMKQIKKNRLIALEQIKKNRLINSVLYEESLVSSNPVQVEEVVESKFIPQMQNLLLVAIYEMKDLILEIQERCKFYNHKIFHSPPVEEETKTKSETSKSLTYIIERVGNLNTGDVNIQGGNQIGTQHNQLNNND</sequence>
<dbReference type="PROSITE" id="PS50077">
    <property type="entry name" value="HEAT_REPEAT"/>
    <property type="match status" value="1"/>
</dbReference>
<keyword evidence="4" id="KW-0456">Lyase</keyword>
<dbReference type="EMBL" id="QMEC01000087">
    <property type="protein sequence ID" value="NMF65050.1"/>
    <property type="molecule type" value="Genomic_DNA"/>
</dbReference>
<evidence type="ECO:0000259" key="6">
    <source>
        <dbReference type="Pfam" id="PF05729"/>
    </source>
</evidence>
<evidence type="ECO:0000313" key="8">
    <source>
        <dbReference type="Proteomes" id="UP000762253"/>
    </source>
</evidence>
<evidence type="ECO:0000256" key="4">
    <source>
        <dbReference type="ARBA" id="ARBA00023239"/>
    </source>
</evidence>
<dbReference type="Pfam" id="PF13513">
    <property type="entry name" value="HEAT_EZ"/>
    <property type="match status" value="1"/>
</dbReference>
<name>A0ABX1MBA2_9CYAN</name>
<gene>
    <name evidence="7" type="ORF">DP115_20655</name>
</gene>
<dbReference type="InterPro" id="IPR004155">
    <property type="entry name" value="PBS_lyase_HEAT"/>
</dbReference>
<dbReference type="SUPFAM" id="SSF48371">
    <property type="entry name" value="ARM repeat"/>
    <property type="match status" value="1"/>
</dbReference>
<evidence type="ECO:0000256" key="3">
    <source>
        <dbReference type="ARBA" id="ARBA00022738"/>
    </source>
</evidence>
<evidence type="ECO:0000256" key="1">
    <source>
        <dbReference type="ARBA" id="ARBA00009299"/>
    </source>
</evidence>
<keyword evidence="8" id="KW-1185">Reference proteome</keyword>
<dbReference type="SUPFAM" id="SSF52540">
    <property type="entry name" value="P-loop containing nucleoside triphosphate hydrolases"/>
    <property type="match status" value="1"/>
</dbReference>
<dbReference type="RefSeq" id="WP_169266630.1">
    <property type="nucleotide sequence ID" value="NZ_QMEC01000087.1"/>
</dbReference>